<organism evidence="3 4">
    <name type="scientific">Streptomyces doudnae</name>
    <dbReference type="NCBI Taxonomy" id="3075536"/>
    <lineage>
        <taxon>Bacteria</taxon>
        <taxon>Bacillati</taxon>
        <taxon>Actinomycetota</taxon>
        <taxon>Actinomycetes</taxon>
        <taxon>Kitasatosporales</taxon>
        <taxon>Streptomycetaceae</taxon>
        <taxon>Streptomyces</taxon>
    </lineage>
</organism>
<evidence type="ECO:0000313" key="4">
    <source>
        <dbReference type="Proteomes" id="UP001183535"/>
    </source>
</evidence>
<dbReference type="Gene3D" id="3.40.309.10">
    <property type="entry name" value="Aldehyde Dehydrogenase, Chain A, domain 2"/>
    <property type="match status" value="1"/>
</dbReference>
<feature type="domain" description="Aldehyde dehydrogenase" evidence="2">
    <location>
        <begin position="17"/>
        <end position="472"/>
    </location>
</feature>
<dbReference type="InterPro" id="IPR016162">
    <property type="entry name" value="Ald_DH_N"/>
</dbReference>
<dbReference type="EMBL" id="JAVRES010000019">
    <property type="protein sequence ID" value="MDT0438640.1"/>
    <property type="molecule type" value="Genomic_DNA"/>
</dbReference>
<evidence type="ECO:0000259" key="2">
    <source>
        <dbReference type="Pfam" id="PF00171"/>
    </source>
</evidence>
<keyword evidence="1 3" id="KW-0560">Oxidoreductase</keyword>
<dbReference type="EC" id="1.2.1.-" evidence="3"/>
<dbReference type="AlphaFoldDB" id="A0ABD5EVH1"/>
<dbReference type="CDD" id="cd07078">
    <property type="entry name" value="ALDH"/>
    <property type="match status" value="1"/>
</dbReference>
<dbReference type="Proteomes" id="UP001183535">
    <property type="component" value="Unassembled WGS sequence"/>
</dbReference>
<dbReference type="InterPro" id="IPR016163">
    <property type="entry name" value="Ald_DH_C"/>
</dbReference>
<dbReference type="Pfam" id="PF00171">
    <property type="entry name" value="Aldedh"/>
    <property type="match status" value="1"/>
</dbReference>
<accession>A0ABD5EVH1</accession>
<protein>
    <submittedName>
        <fullName evidence="3">Aldehyde dehydrogenase family protein</fullName>
        <ecNumber evidence="3">1.2.1.-</ecNumber>
    </submittedName>
</protein>
<dbReference type="SUPFAM" id="SSF53720">
    <property type="entry name" value="ALDH-like"/>
    <property type="match status" value="1"/>
</dbReference>
<keyword evidence="4" id="KW-1185">Reference proteome</keyword>
<dbReference type="GO" id="GO:0016491">
    <property type="term" value="F:oxidoreductase activity"/>
    <property type="evidence" value="ECO:0007669"/>
    <property type="project" value="UniProtKB-KW"/>
</dbReference>
<dbReference type="PANTHER" id="PTHR11699">
    <property type="entry name" value="ALDEHYDE DEHYDROGENASE-RELATED"/>
    <property type="match status" value="1"/>
</dbReference>
<dbReference type="InterPro" id="IPR016161">
    <property type="entry name" value="Ald_DH/histidinol_DH"/>
</dbReference>
<sequence>MTSTATAMIAGEPHETGQWYESVDPYTLKSVARVTDCSPTDAVLAVEQAEAALAGWTRTGVAQRRDVLKTAADELDRRRAELVDLAVRDAGALPKVAADTQVGAAIDRLKQWAALPGEVLDVPQPAADGALDARVRRAPLGVVACISPYNFPLLAMIGKVAPALFTGNTVVMKPAPQDPLLVVALAEALRTALREHRLPLGAVNLLTGASPELGAALTEHRGVRGVSFTGSTHVGIQIHHSAAATMKHLLLELGGKGALIARHDADPRAVVQAVTRTWTVHAGQVCLTPSRLIVDQAIHDEVVAGLRGVLTALRTGDPFAPSTTVGPVISAAQRDNIEELIDSARHQNCVVERSHRSPGTGFFVPPALITDCAPEHHVMQEEAFGPVLCVMRSRSDEEAVAAANSTRYALSDYIFTAAPEVAHALAPRLHAAQVGVNTTRRHPAAPFGGNLASGIGRSGGTWSIDAYTTLQSLTEESPGFPDA</sequence>
<comment type="caution">
    <text evidence="3">The sequence shown here is derived from an EMBL/GenBank/DDBJ whole genome shotgun (WGS) entry which is preliminary data.</text>
</comment>
<dbReference type="InterPro" id="IPR015590">
    <property type="entry name" value="Aldehyde_DH_dom"/>
</dbReference>
<name>A0ABD5EVH1_9ACTN</name>
<gene>
    <name evidence="3" type="ORF">RM877_28565</name>
</gene>
<dbReference type="RefSeq" id="WP_093836146.1">
    <property type="nucleotide sequence ID" value="NZ_JAVRES010000019.1"/>
</dbReference>
<evidence type="ECO:0000256" key="1">
    <source>
        <dbReference type="ARBA" id="ARBA00023002"/>
    </source>
</evidence>
<proteinExistence type="predicted"/>
<dbReference type="Gene3D" id="3.40.605.10">
    <property type="entry name" value="Aldehyde Dehydrogenase, Chain A, domain 1"/>
    <property type="match status" value="1"/>
</dbReference>
<evidence type="ECO:0000313" key="3">
    <source>
        <dbReference type="EMBL" id="MDT0438640.1"/>
    </source>
</evidence>
<reference evidence="4" key="1">
    <citation type="submission" date="2023-07" db="EMBL/GenBank/DDBJ databases">
        <title>30 novel species of actinomycetes from the DSMZ collection.</title>
        <authorList>
            <person name="Nouioui I."/>
        </authorList>
    </citation>
    <scope>NUCLEOTIDE SEQUENCE [LARGE SCALE GENOMIC DNA]</scope>
    <source>
        <strain evidence="4">DSM 41981</strain>
    </source>
</reference>